<protein>
    <submittedName>
        <fullName evidence="2">Uncharacterized protein</fullName>
    </submittedName>
</protein>
<reference evidence="2" key="1">
    <citation type="submission" date="2024-02" db="UniProtKB">
        <authorList>
            <consortium name="WormBaseParasite"/>
        </authorList>
    </citation>
    <scope>IDENTIFICATION</scope>
</reference>
<evidence type="ECO:0000313" key="1">
    <source>
        <dbReference type="Proteomes" id="UP000887575"/>
    </source>
</evidence>
<sequence length="323" mass="37694">MISLATHSTPNFLTLAVTQISVWKAPISLSLLLASDSKEALQDIQKAQKCNKDFRKWVSIHVVYPKSLHDSCPILPIAENLEVDCSTFDPIILFNKYLPPFGIYPINVMRNVARIGAATDYSLISDVEMYYSEDFEEKLRPVVHKYLKNEQKNAIIIRRFEIEEKAIDQMPKNVIELKKLLNKKKMYFFHQLIFSSGHRIDRQSKWIEKSIRSDHLTVDEQRYRGSAWEPQPILHRNAPLCYERAPTRQRDMQYCIYELCRSGYHFLVPTHVFNVHPGVKRTASAYDNLVTLHQKPLTENAMANFSHLMDKKYGMNNRKCGRF</sequence>
<dbReference type="Pfam" id="PF13896">
    <property type="entry name" value="Glyco_transf_49"/>
    <property type="match status" value="1"/>
</dbReference>
<dbReference type="AlphaFoldDB" id="A0AAF3ESP3"/>
<accession>A0AAF3ESP3</accession>
<evidence type="ECO:0000313" key="2">
    <source>
        <dbReference type="WBParaSite" id="MBELARI_LOCUS16633"/>
    </source>
</evidence>
<organism evidence="1 2">
    <name type="scientific">Mesorhabditis belari</name>
    <dbReference type="NCBI Taxonomy" id="2138241"/>
    <lineage>
        <taxon>Eukaryota</taxon>
        <taxon>Metazoa</taxon>
        <taxon>Ecdysozoa</taxon>
        <taxon>Nematoda</taxon>
        <taxon>Chromadorea</taxon>
        <taxon>Rhabditida</taxon>
        <taxon>Rhabditina</taxon>
        <taxon>Rhabditomorpha</taxon>
        <taxon>Rhabditoidea</taxon>
        <taxon>Rhabditidae</taxon>
        <taxon>Mesorhabditinae</taxon>
        <taxon>Mesorhabditis</taxon>
    </lineage>
</organism>
<dbReference type="Proteomes" id="UP000887575">
    <property type="component" value="Unassembled WGS sequence"/>
</dbReference>
<dbReference type="WBParaSite" id="MBELARI_LOCUS16633">
    <property type="protein sequence ID" value="MBELARI_LOCUS16633"/>
    <property type="gene ID" value="MBELARI_LOCUS16633"/>
</dbReference>
<keyword evidence="1" id="KW-1185">Reference proteome</keyword>
<dbReference type="PANTHER" id="PTHR47411">
    <property type="entry name" value="B3GNT1, BETA-1,3-N-ACETYLGUCOSAMINYLTRANSFERASE 1, HOMOLOG"/>
    <property type="match status" value="1"/>
</dbReference>
<name>A0AAF3ESP3_9BILA</name>
<proteinExistence type="predicted"/>
<dbReference type="PANTHER" id="PTHR47411:SF3">
    <property type="entry name" value="I-BETA-1,3-N-ACETYLGLUCOSAMINYLTRANSFERASE"/>
    <property type="match status" value="1"/>
</dbReference>